<proteinExistence type="predicted"/>
<accession>A0ABX5YF35</accession>
<organism evidence="3 4">
    <name type="scientific">Gimesia maris</name>
    <dbReference type="NCBI Taxonomy" id="122"/>
    <lineage>
        <taxon>Bacteria</taxon>
        <taxon>Pseudomonadati</taxon>
        <taxon>Planctomycetota</taxon>
        <taxon>Planctomycetia</taxon>
        <taxon>Planctomycetales</taxon>
        <taxon>Planctomycetaceae</taxon>
        <taxon>Gimesia</taxon>
    </lineage>
</organism>
<dbReference type="EMBL" id="CP042910">
    <property type="protein sequence ID" value="QEG14322.1"/>
    <property type="molecule type" value="Genomic_DNA"/>
</dbReference>
<evidence type="ECO:0000313" key="3">
    <source>
        <dbReference type="EMBL" id="QEG14322.1"/>
    </source>
</evidence>
<evidence type="ECO:0000256" key="1">
    <source>
        <dbReference type="ARBA" id="ARBA00022729"/>
    </source>
</evidence>
<name>A0ABX5YF35_9PLAN</name>
<dbReference type="InterPro" id="IPR011042">
    <property type="entry name" value="6-blade_b-propeller_TolB-like"/>
</dbReference>
<sequence>MCVKIEQEKSFLSWLKQQIFTTYCCQVPVFMDQRSALNSRQTDSRRSFLKTASAAVAGSFFAPAILGAEDKAGSKPPVLGEGSFQYEAMHNWGEVPRHIQWGETHGVCVDSSGLVYIKHRSKTKTPMDAIVVFDPAGKFVRSFGKEYHGGGHGIDVRKEGSDEFLYLSDTKHGVVAKTSLSGEVVWTIGRPAAPEHYTDTKQRYSPTNIAFAPDGGFYVGDGYGSHFIHKYTKEGKPEFYWGGSGTEPGKMKTPHGMWLDERDGTPKIAVCDRANHRLQYFSLDGKHLGFVNTVSFPADIDIQGDIMVVSDLHARVTLFDKQNQVITHLGYDQDWTNKVLDGFKVRTQPETWQAGRFVHPHDACFDQSGNLFVTEWVSTGRVSKLKKLS</sequence>
<dbReference type="PANTHER" id="PTHR10680:SF38">
    <property type="entry name" value="BLL1368 PROTEIN"/>
    <property type="match status" value="1"/>
</dbReference>
<keyword evidence="1" id="KW-0732">Signal</keyword>
<keyword evidence="4" id="KW-1185">Reference proteome</keyword>
<protein>
    <submittedName>
        <fullName evidence="3">NHL repeat protein</fullName>
    </submittedName>
</protein>
<dbReference type="Gene3D" id="2.120.10.30">
    <property type="entry name" value="TolB, C-terminal domain"/>
    <property type="match status" value="1"/>
</dbReference>
<dbReference type="SUPFAM" id="SSF101898">
    <property type="entry name" value="NHL repeat"/>
    <property type="match status" value="1"/>
</dbReference>
<dbReference type="PANTHER" id="PTHR10680">
    <property type="entry name" value="PEPTIDYL-GLYCINE ALPHA-AMIDATING MONOOXYGENASE"/>
    <property type="match status" value="1"/>
</dbReference>
<dbReference type="Proteomes" id="UP000322887">
    <property type="component" value="Chromosome"/>
</dbReference>
<evidence type="ECO:0000313" key="4">
    <source>
        <dbReference type="Proteomes" id="UP000322887"/>
    </source>
</evidence>
<reference evidence="3 4" key="1">
    <citation type="submission" date="2019-08" db="EMBL/GenBank/DDBJ databases">
        <title>Deep-cultivation of Planctomycetes and their phenomic and genomic characterization uncovers novel biology.</title>
        <authorList>
            <person name="Wiegand S."/>
            <person name="Jogler M."/>
            <person name="Boedeker C."/>
            <person name="Pinto D."/>
            <person name="Vollmers J."/>
            <person name="Rivas-Marin E."/>
            <person name="Kohn T."/>
            <person name="Peeters S.H."/>
            <person name="Heuer A."/>
            <person name="Rast P."/>
            <person name="Oberbeckmann S."/>
            <person name="Bunk B."/>
            <person name="Jeske O."/>
            <person name="Meyerdierks A."/>
            <person name="Storesund J.E."/>
            <person name="Kallscheuer N."/>
            <person name="Luecker S."/>
            <person name="Lage O.M."/>
            <person name="Pohl T."/>
            <person name="Merkel B.J."/>
            <person name="Hornburger P."/>
            <person name="Mueller R.-W."/>
            <person name="Bruemmer F."/>
            <person name="Labrenz M."/>
            <person name="Spormann A.M."/>
            <person name="Op den Camp H."/>
            <person name="Overmann J."/>
            <person name="Amann R."/>
            <person name="Jetten M.S.M."/>
            <person name="Mascher T."/>
            <person name="Medema M.H."/>
            <person name="Devos D.P."/>
            <person name="Kaster A.-K."/>
            <person name="Ovreas L."/>
            <person name="Rohde M."/>
            <person name="Galperin M.Y."/>
            <person name="Jogler C."/>
        </authorList>
    </citation>
    <scope>NUCLEOTIDE SEQUENCE [LARGE SCALE GENOMIC DNA]</scope>
    <source>
        <strain evidence="3 4">DSM 8797</strain>
    </source>
</reference>
<gene>
    <name evidence="3" type="ORF">GmarT_01550</name>
</gene>
<keyword evidence="2" id="KW-0325">Glycoprotein</keyword>
<evidence type="ECO:0000256" key="2">
    <source>
        <dbReference type="ARBA" id="ARBA00023180"/>
    </source>
</evidence>